<organism evidence="1 2">
    <name type="scientific">Zhouia spongiae</name>
    <dbReference type="NCBI Taxonomy" id="2202721"/>
    <lineage>
        <taxon>Bacteria</taxon>
        <taxon>Pseudomonadati</taxon>
        <taxon>Bacteroidota</taxon>
        <taxon>Flavobacteriia</taxon>
        <taxon>Flavobacteriales</taxon>
        <taxon>Flavobacteriaceae</taxon>
        <taxon>Zhouia</taxon>
    </lineage>
</organism>
<dbReference type="RefSeq" id="WP_242935695.1">
    <property type="nucleotide sequence ID" value="NZ_CP094326.1"/>
</dbReference>
<protein>
    <submittedName>
        <fullName evidence="1">HPF/RaiA family ribosome-associated protein</fullName>
    </submittedName>
</protein>
<sequence>MKIDIQFEKMKTNSYVESLASRKLKDLGEKYDWIFNADVFFKKDNDAKGKGRICKIRLRVPGYDLFASTDDESFEIALAETLKDLERQIRKRKTQMSTH</sequence>
<evidence type="ECO:0000313" key="2">
    <source>
        <dbReference type="Proteomes" id="UP000829476"/>
    </source>
</evidence>
<reference evidence="1 2" key="1">
    <citation type="journal article" date="2018" name="Int. J. Syst. Evol. Microbiol.">
        <title>Zhouia spongiae sp. nov., isolated from a marine sponge.</title>
        <authorList>
            <person name="Zhuang L."/>
            <person name="Lin B."/>
            <person name="Qin F."/>
            <person name="Luo L."/>
        </authorList>
    </citation>
    <scope>NUCLEOTIDE SEQUENCE [LARGE SCALE GENOMIC DNA]</scope>
    <source>
        <strain evidence="1 2">HN-Y44</strain>
    </source>
</reference>
<dbReference type="Gene3D" id="3.30.160.100">
    <property type="entry name" value="Ribosome hibernation promotion factor-like"/>
    <property type="match status" value="1"/>
</dbReference>
<dbReference type="Pfam" id="PF02482">
    <property type="entry name" value="Ribosomal_S30AE"/>
    <property type="match status" value="1"/>
</dbReference>
<accession>A0ABY3YIC7</accession>
<dbReference type="SUPFAM" id="SSF69754">
    <property type="entry name" value="Ribosome binding protein Y (YfiA homologue)"/>
    <property type="match status" value="1"/>
</dbReference>
<dbReference type="InterPro" id="IPR003489">
    <property type="entry name" value="RHF/RaiA"/>
</dbReference>
<gene>
    <name evidence="1" type="ORF">MQE36_09240</name>
</gene>
<dbReference type="Proteomes" id="UP000829476">
    <property type="component" value="Chromosome"/>
</dbReference>
<dbReference type="EMBL" id="CP094326">
    <property type="protein sequence ID" value="UNY97281.1"/>
    <property type="molecule type" value="Genomic_DNA"/>
</dbReference>
<name>A0ABY3YIC7_9FLAO</name>
<dbReference type="InterPro" id="IPR036567">
    <property type="entry name" value="RHF-like"/>
</dbReference>
<proteinExistence type="predicted"/>
<keyword evidence="2" id="KW-1185">Reference proteome</keyword>
<evidence type="ECO:0000313" key="1">
    <source>
        <dbReference type="EMBL" id="UNY97281.1"/>
    </source>
</evidence>